<dbReference type="STRING" id="6832.A0A553NCM0"/>
<evidence type="ECO:0000256" key="2">
    <source>
        <dbReference type="SAM" id="MobiDB-lite"/>
    </source>
</evidence>
<dbReference type="AlphaFoldDB" id="A0A553NCM0"/>
<evidence type="ECO:0000313" key="6">
    <source>
        <dbReference type="Proteomes" id="UP000318571"/>
    </source>
</evidence>
<dbReference type="Gene3D" id="3.40.50.300">
    <property type="entry name" value="P-loop containing nucleotide triphosphate hydrolases"/>
    <property type="match status" value="1"/>
</dbReference>
<dbReference type="SUPFAM" id="SSF52540">
    <property type="entry name" value="P-loop containing nucleoside triphosphate hydrolases"/>
    <property type="match status" value="1"/>
</dbReference>
<dbReference type="OMA" id="TEPLECK"/>
<name>A0A553NCM0_TIGCA</name>
<evidence type="ECO:0000256" key="3">
    <source>
        <dbReference type="SAM" id="Phobius"/>
    </source>
</evidence>
<dbReference type="InterPro" id="IPR010448">
    <property type="entry name" value="Torsin"/>
</dbReference>
<evidence type="ECO:0000313" key="5">
    <source>
        <dbReference type="EMBL" id="TRY63165.1"/>
    </source>
</evidence>
<dbReference type="GO" id="GO:0005737">
    <property type="term" value="C:cytoplasm"/>
    <property type="evidence" value="ECO:0007669"/>
    <property type="project" value="UniProtKB-ARBA"/>
</dbReference>
<dbReference type="Pfam" id="PF21376">
    <property type="entry name" value="TOR1A_C"/>
    <property type="match status" value="1"/>
</dbReference>
<feature type="transmembrane region" description="Helical" evidence="3">
    <location>
        <begin position="357"/>
        <end position="379"/>
    </location>
</feature>
<dbReference type="PANTHER" id="PTHR10760:SF2">
    <property type="entry name" value="LD13476P-RELATED"/>
    <property type="match status" value="1"/>
</dbReference>
<feature type="domain" description="Torsin-1A C-terminal" evidence="4">
    <location>
        <begin position="600"/>
        <end position="652"/>
    </location>
</feature>
<protein>
    <recommendedName>
        <fullName evidence="4">Torsin-1A C-terminal domain-containing protein</fullName>
    </recommendedName>
</protein>
<feature type="compositionally biased region" description="Acidic residues" evidence="2">
    <location>
        <begin position="10"/>
        <end position="22"/>
    </location>
</feature>
<feature type="compositionally biased region" description="Basic residues" evidence="2">
    <location>
        <begin position="69"/>
        <end position="80"/>
    </location>
</feature>
<keyword evidence="3" id="KW-0812">Transmembrane</keyword>
<feature type="region of interest" description="Disordered" evidence="2">
    <location>
        <begin position="1"/>
        <end position="166"/>
    </location>
</feature>
<dbReference type="GO" id="GO:0005524">
    <property type="term" value="F:ATP binding"/>
    <property type="evidence" value="ECO:0007669"/>
    <property type="project" value="InterPro"/>
</dbReference>
<keyword evidence="6" id="KW-1185">Reference proteome</keyword>
<dbReference type="GO" id="GO:0012505">
    <property type="term" value="C:endomembrane system"/>
    <property type="evidence" value="ECO:0007669"/>
    <property type="project" value="UniProtKB-ARBA"/>
</dbReference>
<evidence type="ECO:0000259" key="4">
    <source>
        <dbReference type="Pfam" id="PF21376"/>
    </source>
</evidence>
<evidence type="ECO:0000256" key="1">
    <source>
        <dbReference type="ARBA" id="ARBA00006235"/>
    </source>
</evidence>
<keyword evidence="3" id="KW-1133">Transmembrane helix</keyword>
<dbReference type="InterPro" id="IPR049337">
    <property type="entry name" value="TOR1A_C"/>
</dbReference>
<dbReference type="Proteomes" id="UP000318571">
    <property type="component" value="Chromosome 10"/>
</dbReference>
<proteinExistence type="inferred from homology"/>
<gene>
    <name evidence="5" type="ORF">TCAL_10823</name>
</gene>
<feature type="compositionally biased region" description="Polar residues" evidence="2">
    <location>
        <begin position="92"/>
        <end position="112"/>
    </location>
</feature>
<comment type="caution">
    <text evidence="5">The sequence shown here is derived from an EMBL/GenBank/DDBJ whole genome shotgun (WGS) entry which is preliminary data.</text>
</comment>
<sequence length="664" mass="74397">MISRQYSFDQPDENDNEDEDEFMQYYRKYRPPVPGSLQGSQASSSPICSLNSDRSSLRDISSVRSLTSKARRFFKPKKIGMPKSRSLEEEQGSTASSSNQGLSRNGSINTSPLGGLTGLLSDKMTFSGTSSGFGDDSQSRDSGHSSGGSPDLRGLRKRRSAPPLHNRAFKNLYDRDWYRQHQPQPRAQASHGSGSNFSDRQSLYSYTTAREASSYYDPQYPEGEEDSYWNPRDPRNSGDPRASYYASSRASVCSGQSGRISSHHSELYDSYPEMPLTESSRMSIHDNQRSQSAHLEMYGRHHKRKLDCLCEDNGSVINGGPCNKRPCTPNGSLRSDESVHHPSKSHALKLWCSRLCMVIKTVLMGLSLCLLFFGCFFVWRSYRCESDRQREFDSEALARTMNEELFGQSVAKDTILKSIQEFTAQNYSVITLIMTGWLGSGKTFASNLIQTHFPNPENVHLFTVPLHFADGTRNFHFLDDLSLHISRSCGHSLVIFDDIDGGSQSTTEQVEKFILTLKNSQLSSRSNGTLVLITSNVGGQALNQMTLALMREDIALREALDLNTMTQAIRDNGYIVPTLDALQDQGIPVKVIPFLPLTREHVRQCVEREIARKGYPSTVQDIEKILGEMRFFTDDFPVLSKSGCKTVANKVNLFLSGHDPYFHG</sequence>
<organism evidence="5 6">
    <name type="scientific">Tigriopus californicus</name>
    <name type="common">Marine copepod</name>
    <dbReference type="NCBI Taxonomy" id="6832"/>
    <lineage>
        <taxon>Eukaryota</taxon>
        <taxon>Metazoa</taxon>
        <taxon>Ecdysozoa</taxon>
        <taxon>Arthropoda</taxon>
        <taxon>Crustacea</taxon>
        <taxon>Multicrustacea</taxon>
        <taxon>Hexanauplia</taxon>
        <taxon>Copepoda</taxon>
        <taxon>Harpacticoida</taxon>
        <taxon>Harpacticidae</taxon>
        <taxon>Tigriopus</taxon>
    </lineage>
</organism>
<feature type="region of interest" description="Disordered" evidence="2">
    <location>
        <begin position="213"/>
        <end position="243"/>
    </location>
</feature>
<dbReference type="PANTHER" id="PTHR10760">
    <property type="entry name" value="TORSIN"/>
    <property type="match status" value="1"/>
</dbReference>
<feature type="compositionally biased region" description="Low complexity" evidence="2">
    <location>
        <begin position="125"/>
        <end position="136"/>
    </location>
</feature>
<reference evidence="5 6" key="1">
    <citation type="journal article" date="2018" name="Nat. Ecol. Evol.">
        <title>Genomic signatures of mitonuclear coevolution across populations of Tigriopus californicus.</title>
        <authorList>
            <person name="Barreto F.S."/>
            <person name="Watson E.T."/>
            <person name="Lima T.G."/>
            <person name="Willett C.S."/>
            <person name="Edmands S."/>
            <person name="Li W."/>
            <person name="Burton R.S."/>
        </authorList>
    </citation>
    <scope>NUCLEOTIDE SEQUENCE [LARGE SCALE GENOMIC DNA]</scope>
    <source>
        <strain evidence="5 6">San Diego</strain>
    </source>
</reference>
<dbReference type="GO" id="GO:0016887">
    <property type="term" value="F:ATP hydrolysis activity"/>
    <property type="evidence" value="ECO:0007669"/>
    <property type="project" value="InterPro"/>
</dbReference>
<dbReference type="OrthoDB" id="19623at2759"/>
<dbReference type="InterPro" id="IPR027417">
    <property type="entry name" value="P-loop_NTPase"/>
</dbReference>
<comment type="similarity">
    <text evidence="1">Belongs to the ClpA/ClpB family. Torsin subfamily.</text>
</comment>
<feature type="compositionally biased region" description="Polar residues" evidence="2">
    <location>
        <begin position="37"/>
        <end position="68"/>
    </location>
</feature>
<accession>A0A553NCM0</accession>
<dbReference type="EMBL" id="VCGU01000458">
    <property type="protein sequence ID" value="TRY63165.1"/>
    <property type="molecule type" value="Genomic_DNA"/>
</dbReference>
<dbReference type="Pfam" id="PF06309">
    <property type="entry name" value="Torsin"/>
    <property type="match status" value="1"/>
</dbReference>
<keyword evidence="3" id="KW-0472">Membrane</keyword>